<organism evidence="2 3">
    <name type="scientific">Candidatus Gottesmanbacteria bacterium RIFCSPLOWO2_01_FULL_49_10</name>
    <dbReference type="NCBI Taxonomy" id="1798396"/>
    <lineage>
        <taxon>Bacteria</taxon>
        <taxon>Candidatus Gottesmaniibacteriota</taxon>
    </lineage>
</organism>
<protein>
    <recommendedName>
        <fullName evidence="4">Type 4 fimbrial biogenesis protein PilX N-terminal domain-containing protein</fullName>
    </recommendedName>
</protein>
<sequence length="283" mass="30060">MRHSWTHHHESGQILLITLLVLTIATTVVLSLIGRTTTDVSISNQIAESSRAFSAAEAGIEASLKSGTTGVQTLSGATSFDVQRADIGNAAGIYQFPKKVVKGTTETLWLVDHNANGSLDEHPTFTASSLDLCWSSESTIPAMEVTVLYKTAPPTSEYRVAKGAYDPDPDGARRSANNFSTVTAATGGCGVGTNTTYRQRITFGSFFPVIDPTSDTLLMLRVQPVYSDAAIVVSTVAPLPLQGTQITSTGSSGTGVSRKIVVFQQFRSPPSIFDSVIYSQGSF</sequence>
<evidence type="ECO:0008006" key="4">
    <source>
        <dbReference type="Google" id="ProtNLM"/>
    </source>
</evidence>
<feature type="transmembrane region" description="Helical" evidence="1">
    <location>
        <begin position="12"/>
        <end position="33"/>
    </location>
</feature>
<dbReference type="EMBL" id="MFJZ01000006">
    <property type="protein sequence ID" value="OGG30729.1"/>
    <property type="molecule type" value="Genomic_DNA"/>
</dbReference>
<name>A0A1F6B1D4_9BACT</name>
<gene>
    <name evidence="2" type="ORF">A2973_03080</name>
</gene>
<dbReference type="AlphaFoldDB" id="A0A1F6B1D4"/>
<accession>A0A1F6B1D4</accession>
<evidence type="ECO:0000313" key="2">
    <source>
        <dbReference type="EMBL" id="OGG30729.1"/>
    </source>
</evidence>
<keyword evidence="1" id="KW-1133">Transmembrane helix</keyword>
<reference evidence="2 3" key="1">
    <citation type="journal article" date="2016" name="Nat. Commun.">
        <title>Thousands of microbial genomes shed light on interconnected biogeochemical processes in an aquifer system.</title>
        <authorList>
            <person name="Anantharaman K."/>
            <person name="Brown C.T."/>
            <person name="Hug L.A."/>
            <person name="Sharon I."/>
            <person name="Castelle C.J."/>
            <person name="Probst A.J."/>
            <person name="Thomas B.C."/>
            <person name="Singh A."/>
            <person name="Wilkins M.J."/>
            <person name="Karaoz U."/>
            <person name="Brodie E.L."/>
            <person name="Williams K.H."/>
            <person name="Hubbard S.S."/>
            <person name="Banfield J.F."/>
        </authorList>
    </citation>
    <scope>NUCLEOTIDE SEQUENCE [LARGE SCALE GENOMIC DNA]</scope>
</reference>
<evidence type="ECO:0000256" key="1">
    <source>
        <dbReference type="SAM" id="Phobius"/>
    </source>
</evidence>
<dbReference type="Proteomes" id="UP000176409">
    <property type="component" value="Unassembled WGS sequence"/>
</dbReference>
<keyword evidence="1" id="KW-0812">Transmembrane</keyword>
<comment type="caution">
    <text evidence="2">The sequence shown here is derived from an EMBL/GenBank/DDBJ whole genome shotgun (WGS) entry which is preliminary data.</text>
</comment>
<dbReference type="STRING" id="1798396.A2973_03080"/>
<evidence type="ECO:0000313" key="3">
    <source>
        <dbReference type="Proteomes" id="UP000176409"/>
    </source>
</evidence>
<keyword evidence="1" id="KW-0472">Membrane</keyword>
<proteinExistence type="predicted"/>